<evidence type="ECO:0000313" key="1">
    <source>
        <dbReference type="Proteomes" id="UP000887574"/>
    </source>
</evidence>
<evidence type="ECO:0000313" key="2">
    <source>
        <dbReference type="WBParaSite" id="jg20043"/>
    </source>
</evidence>
<keyword evidence="1" id="KW-1185">Reference proteome</keyword>
<reference evidence="2" key="1">
    <citation type="submission" date="2022-11" db="UniProtKB">
        <authorList>
            <consortium name="WormBaseParasite"/>
        </authorList>
    </citation>
    <scope>IDENTIFICATION</scope>
</reference>
<accession>A0A915DJA9</accession>
<name>A0A915DJA9_9BILA</name>
<dbReference type="AlphaFoldDB" id="A0A915DJA9"/>
<protein>
    <submittedName>
        <fullName evidence="2">MADF domain-containing protein</fullName>
    </submittedName>
</protein>
<organism evidence="1 2">
    <name type="scientific">Ditylenchus dipsaci</name>
    <dbReference type="NCBI Taxonomy" id="166011"/>
    <lineage>
        <taxon>Eukaryota</taxon>
        <taxon>Metazoa</taxon>
        <taxon>Ecdysozoa</taxon>
        <taxon>Nematoda</taxon>
        <taxon>Chromadorea</taxon>
        <taxon>Rhabditida</taxon>
        <taxon>Tylenchina</taxon>
        <taxon>Tylenchomorpha</taxon>
        <taxon>Sphaerularioidea</taxon>
        <taxon>Anguinidae</taxon>
        <taxon>Anguininae</taxon>
        <taxon>Ditylenchus</taxon>
    </lineage>
</organism>
<sequence length="375" mass="41212">MDEIRSCSYKLVNMYHLRNYQYSAEEEAQIDDFGNEWKKSNGAEASLAKKVTADALRQKYVRMKREQFWKFYTVAHASCPVGHNTFTAAVPGTDYSVVCKLMDDYVCRSTETINPTTITSVANGAKAAVSSSSAPHIIETFNFPDDVAPTVSSLASASTANSDAEDVVTDDIPVELPPYTVAPTQEIVLEDAIDSNPEKIVDVVFATTMPSLASASTANSDKDDCITDDIPFELPSYTVALTQEHVLHDAIDSDPKEEKNADNKTKAVVDLNYEADELVGRVTQILEGELVPTLSNGHLMLVHRNKKSSTSSVAVREVLDQAKMVLMKYLDQDSPYLRIAAIGIADRDDQAVEAVPRWKNQPADCETCGQQQLVM</sequence>
<dbReference type="Proteomes" id="UP000887574">
    <property type="component" value="Unplaced"/>
</dbReference>
<dbReference type="WBParaSite" id="jg20043">
    <property type="protein sequence ID" value="jg20043"/>
    <property type="gene ID" value="jg20043"/>
</dbReference>
<proteinExistence type="predicted"/>